<comment type="caution">
    <text evidence="3">The sequence shown here is derived from an EMBL/GenBank/DDBJ whole genome shotgun (WGS) entry which is preliminary data.</text>
</comment>
<dbReference type="EMBL" id="QJNS01000388">
    <property type="protein sequence ID" value="RYO78358.1"/>
    <property type="molecule type" value="Genomic_DNA"/>
</dbReference>
<proteinExistence type="predicted"/>
<evidence type="ECO:0000313" key="3">
    <source>
        <dbReference type="EMBL" id="RYO78358.1"/>
    </source>
</evidence>
<evidence type="ECO:0000256" key="2">
    <source>
        <dbReference type="SAM" id="Phobius"/>
    </source>
</evidence>
<evidence type="ECO:0000256" key="1">
    <source>
        <dbReference type="SAM" id="MobiDB-lite"/>
    </source>
</evidence>
<accession>A0ABY0GVB7</accession>
<reference evidence="3 4" key="1">
    <citation type="submission" date="2018-06" db="EMBL/GenBank/DDBJ databases">
        <title>Complete Genomes of Monosporascus.</title>
        <authorList>
            <person name="Robinson A.J."/>
            <person name="Natvig D.O."/>
        </authorList>
    </citation>
    <scope>NUCLEOTIDE SEQUENCE [LARGE SCALE GENOMIC DNA]</scope>
    <source>
        <strain evidence="3 4">CBS 609.92</strain>
    </source>
</reference>
<keyword evidence="4" id="KW-1185">Reference proteome</keyword>
<feature type="transmembrane region" description="Helical" evidence="2">
    <location>
        <begin position="53"/>
        <end position="73"/>
    </location>
</feature>
<sequence>MASRMLSPAAAARTLAPIQSSSSASARRFHASARALAASSPLPARKPVGAFRGGLFGFLLGSTLAGAGVYGYLLREYKASNELLTEDIYALQNACQRLSAYVQALEEKFDAAERKRK</sequence>
<feature type="region of interest" description="Disordered" evidence="1">
    <location>
        <begin position="1"/>
        <end position="23"/>
    </location>
</feature>
<dbReference type="Proteomes" id="UP000294003">
    <property type="component" value="Unassembled WGS sequence"/>
</dbReference>
<name>A0ABY0GVB7_9PEZI</name>
<keyword evidence="2" id="KW-0472">Membrane</keyword>
<evidence type="ECO:0000313" key="4">
    <source>
        <dbReference type="Proteomes" id="UP000294003"/>
    </source>
</evidence>
<keyword evidence="2" id="KW-0812">Transmembrane</keyword>
<protein>
    <submittedName>
        <fullName evidence="3">Uncharacterized protein</fullName>
    </submittedName>
</protein>
<dbReference type="PANTHER" id="PTHR37849:SF1">
    <property type="entry name" value="YALI0E11605P"/>
    <property type="match status" value="1"/>
</dbReference>
<organism evidence="3 4">
    <name type="scientific">Monosporascus cannonballus</name>
    <dbReference type="NCBI Taxonomy" id="155416"/>
    <lineage>
        <taxon>Eukaryota</taxon>
        <taxon>Fungi</taxon>
        <taxon>Dikarya</taxon>
        <taxon>Ascomycota</taxon>
        <taxon>Pezizomycotina</taxon>
        <taxon>Sordariomycetes</taxon>
        <taxon>Xylariomycetidae</taxon>
        <taxon>Xylariales</taxon>
        <taxon>Xylariales incertae sedis</taxon>
        <taxon>Monosporascus</taxon>
    </lineage>
</organism>
<keyword evidence="2" id="KW-1133">Transmembrane helix</keyword>
<dbReference type="PANTHER" id="PTHR37849">
    <property type="entry name" value="YALI0E11605P"/>
    <property type="match status" value="1"/>
</dbReference>
<gene>
    <name evidence="3" type="ORF">DL762_008723</name>
</gene>